<dbReference type="GO" id="GO:0000981">
    <property type="term" value="F:DNA-binding transcription factor activity, RNA polymerase II-specific"/>
    <property type="evidence" value="ECO:0007669"/>
    <property type="project" value="InterPro"/>
</dbReference>
<feature type="compositionally biased region" description="Low complexity" evidence="6">
    <location>
        <begin position="97"/>
        <end position="119"/>
    </location>
</feature>
<dbReference type="InterPro" id="IPR036864">
    <property type="entry name" value="Zn2-C6_fun-type_DNA-bd_sf"/>
</dbReference>
<evidence type="ECO:0000256" key="2">
    <source>
        <dbReference type="ARBA" id="ARBA00022723"/>
    </source>
</evidence>
<dbReference type="CDD" id="cd00067">
    <property type="entry name" value="GAL4"/>
    <property type="match status" value="1"/>
</dbReference>
<comment type="subcellular location">
    <subcellularLocation>
        <location evidence="1">Nucleus</location>
    </subcellularLocation>
</comment>
<protein>
    <recommendedName>
        <fullName evidence="7">Zn(2)-C6 fungal-type domain-containing protein</fullName>
    </recommendedName>
</protein>
<dbReference type="AlphaFoldDB" id="A0A8H5HEA0"/>
<keyword evidence="9" id="KW-1185">Reference proteome</keyword>
<dbReference type="GO" id="GO:0006351">
    <property type="term" value="P:DNA-templated transcription"/>
    <property type="evidence" value="ECO:0007669"/>
    <property type="project" value="InterPro"/>
</dbReference>
<feature type="compositionally biased region" description="Polar residues" evidence="6">
    <location>
        <begin position="83"/>
        <end position="96"/>
    </location>
</feature>
<dbReference type="Gene3D" id="4.10.240.10">
    <property type="entry name" value="Zn(2)-C6 fungal-type DNA-binding domain"/>
    <property type="match status" value="1"/>
</dbReference>
<gene>
    <name evidence="8" type="ORF">D9615_005579</name>
</gene>
<dbReference type="PANTHER" id="PTHR47338">
    <property type="entry name" value="ZN(II)2CYS6 TRANSCRIPTION FACTOR (EUROFUNG)-RELATED"/>
    <property type="match status" value="1"/>
</dbReference>
<reference evidence="8 9" key="1">
    <citation type="journal article" date="2020" name="ISME J.">
        <title>Uncovering the hidden diversity of litter-decomposition mechanisms in mushroom-forming fungi.</title>
        <authorList>
            <person name="Floudas D."/>
            <person name="Bentzer J."/>
            <person name="Ahren D."/>
            <person name="Johansson T."/>
            <person name="Persson P."/>
            <person name="Tunlid A."/>
        </authorList>
    </citation>
    <scope>NUCLEOTIDE SEQUENCE [LARGE SCALE GENOMIC DNA]</scope>
    <source>
        <strain evidence="8 9">CBS 661.87</strain>
    </source>
</reference>
<name>A0A8H5HEA0_9AGAR</name>
<evidence type="ECO:0000256" key="3">
    <source>
        <dbReference type="ARBA" id="ARBA00023015"/>
    </source>
</evidence>
<keyword evidence="3" id="KW-0805">Transcription regulation</keyword>
<dbReference type="GO" id="GO:0003677">
    <property type="term" value="F:DNA binding"/>
    <property type="evidence" value="ECO:0007669"/>
    <property type="project" value="InterPro"/>
</dbReference>
<evidence type="ECO:0000259" key="7">
    <source>
        <dbReference type="PROSITE" id="PS50048"/>
    </source>
</evidence>
<feature type="region of interest" description="Disordered" evidence="6">
    <location>
        <begin position="264"/>
        <end position="294"/>
    </location>
</feature>
<feature type="region of interest" description="Disordered" evidence="6">
    <location>
        <begin position="67"/>
        <end position="122"/>
    </location>
</feature>
<dbReference type="GO" id="GO:0008270">
    <property type="term" value="F:zinc ion binding"/>
    <property type="evidence" value="ECO:0007669"/>
    <property type="project" value="InterPro"/>
</dbReference>
<dbReference type="EMBL" id="JAACJP010000010">
    <property type="protein sequence ID" value="KAF5381717.1"/>
    <property type="molecule type" value="Genomic_DNA"/>
</dbReference>
<dbReference type="Pfam" id="PF04082">
    <property type="entry name" value="Fungal_trans"/>
    <property type="match status" value="1"/>
</dbReference>
<evidence type="ECO:0000256" key="6">
    <source>
        <dbReference type="SAM" id="MobiDB-lite"/>
    </source>
</evidence>
<keyword evidence="2" id="KW-0479">Metal-binding</keyword>
<accession>A0A8H5HEA0</accession>
<feature type="domain" description="Zn(2)-C6 fungal-type" evidence="7">
    <location>
        <begin position="6"/>
        <end position="39"/>
    </location>
</feature>
<dbReference type="CDD" id="cd12148">
    <property type="entry name" value="fungal_TF_MHR"/>
    <property type="match status" value="1"/>
</dbReference>
<dbReference type="InterPro" id="IPR050815">
    <property type="entry name" value="TF_fung"/>
</dbReference>
<dbReference type="SUPFAM" id="SSF57701">
    <property type="entry name" value="Zn2/Cys6 DNA-binding domain"/>
    <property type="match status" value="1"/>
</dbReference>
<dbReference type="Proteomes" id="UP000565441">
    <property type="component" value="Unassembled WGS sequence"/>
</dbReference>
<dbReference type="InterPro" id="IPR007219">
    <property type="entry name" value="XnlR_reg_dom"/>
</dbReference>
<feature type="compositionally biased region" description="Polar residues" evidence="6">
    <location>
        <begin position="275"/>
        <end position="287"/>
    </location>
</feature>
<proteinExistence type="predicted"/>
<dbReference type="SMART" id="SM00066">
    <property type="entry name" value="GAL4"/>
    <property type="match status" value="1"/>
</dbReference>
<evidence type="ECO:0000256" key="5">
    <source>
        <dbReference type="ARBA" id="ARBA00023242"/>
    </source>
</evidence>
<evidence type="ECO:0000313" key="9">
    <source>
        <dbReference type="Proteomes" id="UP000565441"/>
    </source>
</evidence>
<dbReference type="PANTHER" id="PTHR47338:SF29">
    <property type="entry name" value="ZN(2)-C6 FUNGAL-TYPE DOMAIN-CONTAINING PROTEIN"/>
    <property type="match status" value="1"/>
</dbReference>
<dbReference type="PROSITE" id="PS50048">
    <property type="entry name" value="ZN2_CY6_FUNGAL_2"/>
    <property type="match status" value="1"/>
</dbReference>
<evidence type="ECO:0000313" key="8">
    <source>
        <dbReference type="EMBL" id="KAF5381717.1"/>
    </source>
</evidence>
<keyword evidence="5" id="KW-0539">Nucleus</keyword>
<dbReference type="Pfam" id="PF00172">
    <property type="entry name" value="Zn_clus"/>
    <property type="match status" value="1"/>
</dbReference>
<comment type="caution">
    <text evidence="8">The sequence shown here is derived from an EMBL/GenBank/DDBJ whole genome shotgun (WGS) entry which is preliminary data.</text>
</comment>
<organism evidence="8 9">
    <name type="scientific">Tricholomella constricta</name>
    <dbReference type="NCBI Taxonomy" id="117010"/>
    <lineage>
        <taxon>Eukaryota</taxon>
        <taxon>Fungi</taxon>
        <taxon>Dikarya</taxon>
        <taxon>Basidiomycota</taxon>
        <taxon>Agaricomycotina</taxon>
        <taxon>Agaricomycetes</taxon>
        <taxon>Agaricomycetidae</taxon>
        <taxon>Agaricales</taxon>
        <taxon>Tricholomatineae</taxon>
        <taxon>Lyophyllaceae</taxon>
        <taxon>Tricholomella</taxon>
    </lineage>
</organism>
<dbReference type="InterPro" id="IPR001138">
    <property type="entry name" value="Zn2Cys6_DnaBD"/>
</dbReference>
<dbReference type="GO" id="GO:0005634">
    <property type="term" value="C:nucleus"/>
    <property type="evidence" value="ECO:0007669"/>
    <property type="project" value="UniProtKB-SubCell"/>
</dbReference>
<evidence type="ECO:0000256" key="1">
    <source>
        <dbReference type="ARBA" id="ARBA00004123"/>
    </source>
</evidence>
<keyword evidence="4" id="KW-0804">Transcription</keyword>
<evidence type="ECO:0000256" key="4">
    <source>
        <dbReference type="ARBA" id="ARBA00023163"/>
    </source>
</evidence>
<dbReference type="OrthoDB" id="2309723at2759"/>
<sequence>MLKGKACINCRRRKIKCDGDRPSCGQCARSNGAFEDCEYPGAGPTHTQMLEDRISHLKNRIRQLENSDEPSNVALHNPYSRGSPPQFSCDATTSAVPSGYSSPDSRPSSLTGSPSSVLRNTVFPPPVQEPPMEIMLLFINLFYQYCPRFGFFLNTARFHQSFLLPLPIGHHARPTPALLNAIYLWGSHLSPSQPDGFDEKGFLRNCLYHLSKDLSSSHPQKIIHSIQAEVLLSYYYLKHGKVLGGNYHANAAVSLSLSTGLHRIRTPGNSPPDSSPKGSPQSSTTALPSPADSTEEGERIDAFWAVLILNNYWIAIQESHSMFYDLQNTGVDTPWPMDVIEYQLASPSFSKISRIGRPALLTWRIQQLLPRVSSGTIKRFLECATIEGCSVMALHAKGTVLLEQATIIRASSSSEDPNSGTEGMASSGAFTHLDTLIDQFKTHFPMVDQMDVKSSETETLLVMQMMTHAATIKLHLPLSDNGDSHSRQKALHAAQSIAVLTHNVTPTSAIRIDPIVGVLWTAACEVFVHELLKLDSVATGNSTQWSTLLHSILSKMNTFSANNPFMRFLVNRLQKNHPAALPFW</sequence>